<accession>A0AAD9CZY6</accession>
<feature type="region of interest" description="Disordered" evidence="1">
    <location>
        <begin position="53"/>
        <end position="78"/>
    </location>
</feature>
<dbReference type="AlphaFoldDB" id="A0AAD9CZY6"/>
<feature type="region of interest" description="Disordered" evidence="1">
    <location>
        <begin position="106"/>
        <end position="175"/>
    </location>
</feature>
<keyword evidence="2" id="KW-0812">Transmembrane</keyword>
<feature type="region of interest" description="Disordered" evidence="1">
    <location>
        <begin position="1"/>
        <end position="37"/>
    </location>
</feature>
<feature type="transmembrane region" description="Helical" evidence="2">
    <location>
        <begin position="234"/>
        <end position="253"/>
    </location>
</feature>
<gene>
    <name evidence="3" type="ORF">DB88DRAFT_492666</name>
</gene>
<sequence>MPSLRSVSPSPKPHPPHRPLHRSPSEPAGLGETTHDASCHQQIYVLSADGSSLFLLDPSKPSGNEEPPPYAPFRADVELPPRETVELDAGPSSPTSALSPVPFPAIVIPDPQPRHRASTLQEGSTRRNLEGRPRVRNNHSFSHVPAAAGGRRTRDRRSHSTRSSPGTMPRNLADERTPLLQRELGGEEWTEIAWLKRRGLWKVIFCGEIEEGDAGRTWGDGWRRFWRPVRQARYWKPLVHLWLLNFPFALFVWPPLVAGTLAGTALLITLPIGAAVWWLTLFIARSAARLETIMQLTHHSPLRPSISQPTYHPIFYRIKERAPVSNPGSPVSETPPDVNIVWEKRFITCSYAMFCDHYSYSALSYFLLIKPLIVLFSTIVLWALFPVAAVLIFTLPMYLRAARRWGQWQAGVAIDNL</sequence>
<feature type="transmembrane region" description="Helical" evidence="2">
    <location>
        <begin position="372"/>
        <end position="399"/>
    </location>
</feature>
<evidence type="ECO:0000256" key="2">
    <source>
        <dbReference type="SAM" id="Phobius"/>
    </source>
</evidence>
<reference evidence="3" key="1">
    <citation type="submission" date="2023-02" db="EMBL/GenBank/DDBJ databases">
        <title>Identification and recombinant expression of a fungal hydrolase from Papiliotrema laurentii that hydrolyzes apple cutin and clears colloidal polyester polyurethane.</title>
        <authorList>
            <consortium name="DOE Joint Genome Institute"/>
            <person name="Roman V.A."/>
            <person name="Bojanowski C."/>
            <person name="Crable B.R."/>
            <person name="Wagner D.N."/>
            <person name="Hung C.S."/>
            <person name="Nadeau L.J."/>
            <person name="Schratz L."/>
            <person name="Haridas S."/>
            <person name="Pangilinan J."/>
            <person name="Lipzen A."/>
            <person name="Na H."/>
            <person name="Yan M."/>
            <person name="Ng V."/>
            <person name="Grigoriev I.V."/>
            <person name="Spatafora J.W."/>
            <person name="Barlow D."/>
            <person name="Biffinger J."/>
            <person name="Kelley-Loughnane N."/>
            <person name="Varaljay V.A."/>
            <person name="Crookes-Goodson W.J."/>
        </authorList>
    </citation>
    <scope>NUCLEOTIDE SEQUENCE</scope>
    <source>
        <strain evidence="3">5307AH</strain>
    </source>
</reference>
<proteinExistence type="predicted"/>
<keyword evidence="2" id="KW-1133">Transmembrane helix</keyword>
<feature type="compositionally biased region" description="Basic residues" evidence="1">
    <location>
        <begin position="151"/>
        <end position="160"/>
    </location>
</feature>
<evidence type="ECO:0000313" key="4">
    <source>
        <dbReference type="Proteomes" id="UP001182556"/>
    </source>
</evidence>
<name>A0AAD9CZY6_PAPLA</name>
<feature type="compositionally biased region" description="Basic and acidic residues" evidence="1">
    <location>
        <begin position="124"/>
        <end position="133"/>
    </location>
</feature>
<keyword evidence="4" id="KW-1185">Reference proteome</keyword>
<comment type="caution">
    <text evidence="3">The sequence shown here is derived from an EMBL/GenBank/DDBJ whole genome shotgun (WGS) entry which is preliminary data.</text>
</comment>
<evidence type="ECO:0000313" key="3">
    <source>
        <dbReference type="EMBL" id="KAK1923844.1"/>
    </source>
</evidence>
<dbReference type="EMBL" id="JAODAN010000006">
    <property type="protein sequence ID" value="KAK1923844.1"/>
    <property type="molecule type" value="Genomic_DNA"/>
</dbReference>
<feature type="transmembrane region" description="Helical" evidence="2">
    <location>
        <begin position="265"/>
        <end position="284"/>
    </location>
</feature>
<organism evidence="3 4">
    <name type="scientific">Papiliotrema laurentii</name>
    <name type="common">Cryptococcus laurentii</name>
    <dbReference type="NCBI Taxonomy" id="5418"/>
    <lineage>
        <taxon>Eukaryota</taxon>
        <taxon>Fungi</taxon>
        <taxon>Dikarya</taxon>
        <taxon>Basidiomycota</taxon>
        <taxon>Agaricomycotina</taxon>
        <taxon>Tremellomycetes</taxon>
        <taxon>Tremellales</taxon>
        <taxon>Rhynchogastremaceae</taxon>
        <taxon>Papiliotrema</taxon>
    </lineage>
</organism>
<dbReference type="Proteomes" id="UP001182556">
    <property type="component" value="Unassembled WGS sequence"/>
</dbReference>
<protein>
    <submittedName>
        <fullName evidence="3">Uncharacterized protein</fullName>
    </submittedName>
</protein>
<keyword evidence="2" id="KW-0472">Membrane</keyword>
<evidence type="ECO:0000256" key="1">
    <source>
        <dbReference type="SAM" id="MobiDB-lite"/>
    </source>
</evidence>